<dbReference type="EMBL" id="JAESVN010000003">
    <property type="protein sequence ID" value="MBL4917296.1"/>
    <property type="molecule type" value="Genomic_DNA"/>
</dbReference>
<organism evidence="1 2">
    <name type="scientific">Szabonella alba</name>
    <dbReference type="NCBI Taxonomy" id="2804194"/>
    <lineage>
        <taxon>Bacteria</taxon>
        <taxon>Pseudomonadati</taxon>
        <taxon>Pseudomonadota</taxon>
        <taxon>Alphaproteobacteria</taxon>
        <taxon>Rhodobacterales</taxon>
        <taxon>Paracoccaceae</taxon>
        <taxon>Szabonella</taxon>
    </lineage>
</organism>
<protein>
    <recommendedName>
        <fullName evidence="3">Phage tail tube protein</fullName>
    </recommendedName>
</protein>
<sequence length="129" mass="13223">MAIIHGKDGVVKIGTADFAHVQSWNLDVTADVAEAYSMGEEWKDAGVGVKGWSGSLECYYDPADTTQSGLDVGDVVALNLYPGGDATGARYFSGNAVVSGVPLSGAKDGWVSVTFNFTGKGALASATAL</sequence>
<reference evidence="1" key="1">
    <citation type="submission" date="2021-01" db="EMBL/GenBank/DDBJ databases">
        <title>Tabrizicola alba sp. nov. a motile alkaliphilic bacterium isolated from a soda lake.</title>
        <authorList>
            <person name="Szuroczki S."/>
            <person name="Abbaszade G."/>
            <person name="Schumann P."/>
            <person name="Toth E."/>
        </authorList>
    </citation>
    <scope>NUCLEOTIDE SEQUENCE</scope>
    <source>
        <strain evidence="1">DMG-N-6</strain>
    </source>
</reference>
<evidence type="ECO:0008006" key="3">
    <source>
        <dbReference type="Google" id="ProtNLM"/>
    </source>
</evidence>
<gene>
    <name evidence="1" type="ORF">JL811_08670</name>
</gene>
<evidence type="ECO:0000313" key="2">
    <source>
        <dbReference type="Proteomes" id="UP000648908"/>
    </source>
</evidence>
<accession>A0A8K0XZY6</accession>
<dbReference type="AlphaFoldDB" id="A0A8K0XZY6"/>
<dbReference type="Proteomes" id="UP000648908">
    <property type="component" value="Unassembled WGS sequence"/>
</dbReference>
<comment type="caution">
    <text evidence="1">The sequence shown here is derived from an EMBL/GenBank/DDBJ whole genome shotgun (WGS) entry which is preliminary data.</text>
</comment>
<keyword evidence="2" id="KW-1185">Reference proteome</keyword>
<proteinExistence type="predicted"/>
<dbReference type="RefSeq" id="WP_202688155.1">
    <property type="nucleotide sequence ID" value="NZ_JAESVN010000003.1"/>
</dbReference>
<evidence type="ECO:0000313" key="1">
    <source>
        <dbReference type="EMBL" id="MBL4917296.1"/>
    </source>
</evidence>
<name>A0A8K0XZY6_9RHOB</name>